<gene>
    <name evidence="1" type="ordered locus">Daes_2417</name>
</gene>
<dbReference type="STRING" id="643562.Daes_2417"/>
<evidence type="ECO:0000313" key="1">
    <source>
        <dbReference type="EMBL" id="ADU63422.1"/>
    </source>
</evidence>
<reference evidence="1 2" key="2">
    <citation type="journal article" date="2014" name="Genome Announc.">
        <title>Complete Genome Sequence of the Subsurface, Mesophilic Sulfate-Reducing Bacterium Desulfovibrio aespoeensis Aspo-2.</title>
        <authorList>
            <person name="Pedersen K."/>
            <person name="Bengtsson A."/>
            <person name="Edlund J."/>
            <person name="Rabe L."/>
            <person name="Hazen T."/>
            <person name="Chakraborty R."/>
            <person name="Goodwin L."/>
            <person name="Shapiro N."/>
        </authorList>
    </citation>
    <scope>NUCLEOTIDE SEQUENCE [LARGE SCALE GENOMIC DNA]</scope>
    <source>
        <strain evidence="2">ATCC 700646 / DSM 10631 / Aspo-2</strain>
    </source>
</reference>
<evidence type="ECO:0008006" key="3">
    <source>
        <dbReference type="Google" id="ProtNLM"/>
    </source>
</evidence>
<dbReference type="Proteomes" id="UP000002191">
    <property type="component" value="Chromosome"/>
</dbReference>
<protein>
    <recommendedName>
        <fullName evidence="3">Helix-turn-helix domain protein</fullName>
    </recommendedName>
</protein>
<dbReference type="KEGG" id="das:Daes_2417"/>
<accession>E6VUB5</accession>
<reference evidence="2" key="1">
    <citation type="submission" date="2010-12" db="EMBL/GenBank/DDBJ databases">
        <title>Complete sequence of Desulfovibrio aespoeensis Aspo-2.</title>
        <authorList>
            <consortium name="US DOE Joint Genome Institute"/>
            <person name="Lucas S."/>
            <person name="Copeland A."/>
            <person name="Lapidus A."/>
            <person name="Cheng J.-F."/>
            <person name="Goodwin L."/>
            <person name="Pitluck S."/>
            <person name="Chertkov O."/>
            <person name="Misra M."/>
            <person name="Detter J.C."/>
            <person name="Han C."/>
            <person name="Tapia R."/>
            <person name="Land M."/>
            <person name="Hauser L."/>
            <person name="Kyrpides N."/>
            <person name="Ivanova N."/>
            <person name="Ovchinnikova G."/>
            <person name="Pedersen K."/>
            <person name="Jagevall S."/>
            <person name="Hazen T."/>
            <person name="Woyke T."/>
        </authorList>
    </citation>
    <scope>NUCLEOTIDE SEQUENCE [LARGE SCALE GENOMIC DNA]</scope>
    <source>
        <strain evidence="2">ATCC 700646 / DSM 10631 / Aspo-2</strain>
    </source>
</reference>
<dbReference type="EMBL" id="CP002431">
    <property type="protein sequence ID" value="ADU63422.1"/>
    <property type="molecule type" value="Genomic_DNA"/>
</dbReference>
<dbReference type="HOGENOM" id="CLU_2329141_0_0_7"/>
<dbReference type="AlphaFoldDB" id="E6VUB5"/>
<sequence length="98" mass="10948">MAKVAQMLDEKESRVRSVVYGKQRVPEDFLIKFVQVFQVDANWLLLGVGEPPKPELTSVEAALLDNFRHCPTDEQDAIIKTSALLAQRPGKKNLKNAG</sequence>
<proteinExistence type="predicted"/>
<dbReference type="InterPro" id="IPR010982">
    <property type="entry name" value="Lambda_DNA-bd_dom_sf"/>
</dbReference>
<keyword evidence="2" id="KW-1185">Reference proteome</keyword>
<organism evidence="1 2">
    <name type="scientific">Pseudodesulfovibrio aespoeensis (strain ATCC 700646 / DSM 10631 / Aspo-2)</name>
    <name type="common">Desulfovibrio aespoeensis</name>
    <dbReference type="NCBI Taxonomy" id="643562"/>
    <lineage>
        <taxon>Bacteria</taxon>
        <taxon>Pseudomonadati</taxon>
        <taxon>Thermodesulfobacteriota</taxon>
        <taxon>Desulfovibrionia</taxon>
        <taxon>Desulfovibrionales</taxon>
        <taxon>Desulfovibrionaceae</taxon>
    </lineage>
</organism>
<dbReference type="GO" id="GO:0003677">
    <property type="term" value="F:DNA binding"/>
    <property type="evidence" value="ECO:0007669"/>
    <property type="project" value="InterPro"/>
</dbReference>
<evidence type="ECO:0000313" key="2">
    <source>
        <dbReference type="Proteomes" id="UP000002191"/>
    </source>
</evidence>
<dbReference type="SUPFAM" id="SSF47413">
    <property type="entry name" value="lambda repressor-like DNA-binding domains"/>
    <property type="match status" value="1"/>
</dbReference>
<name>E6VUB5_PSEA9</name>
<dbReference type="Gene3D" id="1.10.260.40">
    <property type="entry name" value="lambda repressor-like DNA-binding domains"/>
    <property type="match status" value="1"/>
</dbReference>